<evidence type="ECO:0008006" key="5">
    <source>
        <dbReference type="Google" id="ProtNLM"/>
    </source>
</evidence>
<dbReference type="HOGENOM" id="CLU_015676_3_0_1"/>
<gene>
    <name evidence="3" type="ORF">A1O5_13245</name>
</gene>
<feature type="region of interest" description="Disordered" evidence="2">
    <location>
        <begin position="175"/>
        <end position="205"/>
    </location>
</feature>
<keyword evidence="1" id="KW-0560">Oxidoreductase</keyword>
<evidence type="ECO:0000256" key="1">
    <source>
        <dbReference type="ARBA" id="ARBA00023002"/>
    </source>
</evidence>
<dbReference type="GO" id="GO:0050660">
    <property type="term" value="F:flavin adenine dinucleotide binding"/>
    <property type="evidence" value="ECO:0007669"/>
    <property type="project" value="TreeGrafter"/>
</dbReference>
<dbReference type="PANTHER" id="PTHR43539">
    <property type="entry name" value="FLAVIN-BINDING MONOOXYGENASE-LIKE PROTEIN (AFU_ORTHOLOGUE AFUA_4G09220)"/>
    <property type="match status" value="1"/>
</dbReference>
<sequence>MAISPAVPVPPKKSILERLPGKLPTTSIPANVDAELVAKSMVDRFPALTRDCFTDDALWRDSYAMTGTFRTFYFNATVAQQWLLLREQRPITSREYVPGSSKIIPFGPESAYLECQLRFTTANPVTECSAFFSMVPSPTMDGGWKIWILRTVLEQLPGHGNVDVLEPRTPLLADNGASSELLSDRGPNGSSTVVNRNGSNGHATGPEDVYINGHTSQQTNGATIEHVEAINDTPEQQSIQHFQVVVIGGGQAGLSTGGRLQALGVPYVVIEKNEQVGDAWRLRYESARLHTVREYSHLPFDRTFGPSYPEYLGKEDLAKGHREWARKFGINIWLSSTVTSGDWDQETGLYTLTVRRKGTATPTIITAKHVVIATGAGSQTPIMPLLANRDKFRGQVLHSADYKSAEQWRHKAGIVLGTANTAHDVADDMYEAGMSVTMVQRSRTFVLPLEYIQDRYQKLYNSKLSTETSDRIMFTNPVSIARLTSANAFHAMARAQPERWEALERAGFKVDPYGDIQDAINVRLGGHYIDVGTSAKIAKGWIKVKSDALAVSFYEDGLEFADGTRIKADVVVFATGFVGNLRNHVEQIFGKEVGDRAGDCFGLNEEGEILGAFKPVQPQGGGTVNLNPAGQALTTPLFLIPEPGLWYIGGALGHARWYSRFLALSIKADQLGTPLPVYEDCKHRLVDEWCEV</sequence>
<feature type="compositionally biased region" description="Polar residues" evidence="2">
    <location>
        <begin position="188"/>
        <end position="202"/>
    </location>
</feature>
<organism evidence="3 4">
    <name type="scientific">Cladophialophora psammophila CBS 110553</name>
    <dbReference type="NCBI Taxonomy" id="1182543"/>
    <lineage>
        <taxon>Eukaryota</taxon>
        <taxon>Fungi</taxon>
        <taxon>Dikarya</taxon>
        <taxon>Ascomycota</taxon>
        <taxon>Pezizomycotina</taxon>
        <taxon>Eurotiomycetes</taxon>
        <taxon>Chaetothyriomycetidae</taxon>
        <taxon>Chaetothyriales</taxon>
        <taxon>Herpotrichiellaceae</taxon>
        <taxon>Cladophialophora</taxon>
    </lineage>
</organism>
<dbReference type="InterPro" id="IPR050982">
    <property type="entry name" value="Auxin_biosynth/cation_transpt"/>
</dbReference>
<dbReference type="PANTHER" id="PTHR43539:SF68">
    <property type="entry name" value="FLAVIN-BINDING MONOOXYGENASE-LIKE PROTEIN (AFU_ORTHOLOGUE AFUA_4G09220)"/>
    <property type="match status" value="1"/>
</dbReference>
<dbReference type="Pfam" id="PF13738">
    <property type="entry name" value="Pyr_redox_3"/>
    <property type="match status" value="1"/>
</dbReference>
<keyword evidence="4" id="KW-1185">Reference proteome</keyword>
<dbReference type="eggNOG" id="KOG1399">
    <property type="taxonomic scope" value="Eukaryota"/>
</dbReference>
<evidence type="ECO:0000313" key="3">
    <source>
        <dbReference type="EMBL" id="EXJ53469.1"/>
    </source>
</evidence>
<dbReference type="EMBL" id="AMGX01000045">
    <property type="protein sequence ID" value="EXJ53469.1"/>
    <property type="molecule type" value="Genomic_DNA"/>
</dbReference>
<dbReference type="GO" id="GO:0004497">
    <property type="term" value="F:monooxygenase activity"/>
    <property type="evidence" value="ECO:0007669"/>
    <property type="project" value="TreeGrafter"/>
</dbReference>
<dbReference type="Proteomes" id="UP000019471">
    <property type="component" value="Unassembled WGS sequence"/>
</dbReference>
<reference evidence="3 4" key="1">
    <citation type="submission" date="2013-03" db="EMBL/GenBank/DDBJ databases">
        <title>The Genome Sequence of Cladophialophora psammophila CBS 110553.</title>
        <authorList>
            <consortium name="The Broad Institute Genomics Platform"/>
            <person name="Cuomo C."/>
            <person name="de Hoog S."/>
            <person name="Gorbushina A."/>
            <person name="Walker B."/>
            <person name="Young S.K."/>
            <person name="Zeng Q."/>
            <person name="Gargeya S."/>
            <person name="Fitzgerald M."/>
            <person name="Haas B."/>
            <person name="Abouelleil A."/>
            <person name="Allen A.W."/>
            <person name="Alvarado L."/>
            <person name="Arachchi H.M."/>
            <person name="Berlin A.M."/>
            <person name="Chapman S.B."/>
            <person name="Gainer-Dewar J."/>
            <person name="Goldberg J."/>
            <person name="Griggs A."/>
            <person name="Gujja S."/>
            <person name="Hansen M."/>
            <person name="Howarth C."/>
            <person name="Imamovic A."/>
            <person name="Ireland A."/>
            <person name="Larimer J."/>
            <person name="McCowan C."/>
            <person name="Murphy C."/>
            <person name="Pearson M."/>
            <person name="Poon T.W."/>
            <person name="Priest M."/>
            <person name="Roberts A."/>
            <person name="Saif S."/>
            <person name="Shea T."/>
            <person name="Sisk P."/>
            <person name="Sykes S."/>
            <person name="Wortman J."/>
            <person name="Nusbaum C."/>
            <person name="Birren B."/>
        </authorList>
    </citation>
    <scope>NUCLEOTIDE SEQUENCE [LARGE SCALE GENOMIC DNA]</scope>
    <source>
        <strain evidence="3 4">CBS 110553</strain>
    </source>
</reference>
<dbReference type="RefSeq" id="XP_007752001.1">
    <property type="nucleotide sequence ID" value="XM_007753811.1"/>
</dbReference>
<comment type="caution">
    <text evidence="3">The sequence shown here is derived from an EMBL/GenBank/DDBJ whole genome shotgun (WGS) entry which is preliminary data.</text>
</comment>
<proteinExistence type="predicted"/>
<dbReference type="AlphaFoldDB" id="W9W4F5"/>
<evidence type="ECO:0000313" key="4">
    <source>
        <dbReference type="Proteomes" id="UP000019471"/>
    </source>
</evidence>
<dbReference type="PRINTS" id="PR00411">
    <property type="entry name" value="PNDRDTASEI"/>
</dbReference>
<evidence type="ECO:0000256" key="2">
    <source>
        <dbReference type="SAM" id="MobiDB-lite"/>
    </source>
</evidence>
<dbReference type="Gene3D" id="3.50.50.60">
    <property type="entry name" value="FAD/NAD(P)-binding domain"/>
    <property type="match status" value="1"/>
</dbReference>
<dbReference type="OrthoDB" id="74360at2759"/>
<dbReference type="SUPFAM" id="SSF51905">
    <property type="entry name" value="FAD/NAD(P)-binding domain"/>
    <property type="match status" value="2"/>
</dbReference>
<protein>
    <recommendedName>
        <fullName evidence="5">FAD/NAD(P)-binding domain-containing protein</fullName>
    </recommendedName>
</protein>
<accession>W9W4F5</accession>
<dbReference type="InterPro" id="IPR036188">
    <property type="entry name" value="FAD/NAD-bd_sf"/>
</dbReference>
<name>W9W4F5_9EURO</name>
<dbReference type="GeneID" id="19197928"/>